<feature type="domain" description="Nitrogenase/oxidoreductase component 1" evidence="1">
    <location>
        <begin position="47"/>
        <end position="411"/>
    </location>
</feature>
<dbReference type="GO" id="GO:0016491">
    <property type="term" value="F:oxidoreductase activity"/>
    <property type="evidence" value="ECO:0007669"/>
    <property type="project" value="InterPro"/>
</dbReference>
<evidence type="ECO:0000313" key="2">
    <source>
        <dbReference type="EMBL" id="SHE37576.1"/>
    </source>
</evidence>
<reference evidence="2 3" key="1">
    <citation type="submission" date="2016-11" db="EMBL/GenBank/DDBJ databases">
        <authorList>
            <person name="Jaros S."/>
            <person name="Januszkiewicz K."/>
            <person name="Wedrychowicz H."/>
        </authorList>
    </citation>
    <scope>NUCLEOTIDE SEQUENCE [LARGE SCALE GENOMIC DNA]</scope>
    <source>
        <strain evidence="2 3">DSM 10502</strain>
    </source>
</reference>
<dbReference type="Proteomes" id="UP000184404">
    <property type="component" value="Unassembled WGS sequence"/>
</dbReference>
<evidence type="ECO:0000259" key="1">
    <source>
        <dbReference type="Pfam" id="PF00148"/>
    </source>
</evidence>
<sequence length="439" mass="50434">MEASKDFQYIKDLDYVYRADIGLSYSSPCRGAWNIVHYGTLVPEGHQIYVCPVSCLRGVVLTTAELGFEAMKKLSTIAVGEDNILNGDLEEQVLHGAERIIETLEKRPRMVMIFTSCIHHFLAVNYQRVYKILREEYPDIDFIDCYMNPIMRRKTPPMPSLRRQILRVLKPAEKDKGQVSFIGNCFPMKEHCDLTNFLSRNNIRVSDLTTMKKYDEFKAMEHSCINFTFHNAAAWAGKDLELRLNQRWLVMRESYDYDTIDEDMRKAAEALELEPLSEAEIKKEREMTEAAVEKLKKTLGDVPVSVDDSAVDRPLELALYLLRHGFRVESVIMDVNSEPEEIFTALQKAKPELKIYAAHGWNMRRARTKFDGKIIGIGQKSAYLNDTSYFVNMTENAGLYGYAGIRHLMELIGEAAAEPKDMRTLIQQKGWNCHIEEGC</sequence>
<dbReference type="RefSeq" id="WP_072934416.1">
    <property type="nucleotide sequence ID" value="NZ_FQUG01000002.1"/>
</dbReference>
<dbReference type="STRING" id="1123243.SAMN02745190_00308"/>
<proteinExistence type="predicted"/>
<dbReference type="OrthoDB" id="4959at2"/>
<organism evidence="2 3">
    <name type="scientific">Schwartzia succinivorans DSM 10502</name>
    <dbReference type="NCBI Taxonomy" id="1123243"/>
    <lineage>
        <taxon>Bacteria</taxon>
        <taxon>Bacillati</taxon>
        <taxon>Bacillota</taxon>
        <taxon>Negativicutes</taxon>
        <taxon>Selenomonadales</taxon>
        <taxon>Selenomonadaceae</taxon>
        <taxon>Schwartzia</taxon>
    </lineage>
</organism>
<accession>A0A1M4SZC3</accession>
<dbReference type="Pfam" id="PF00148">
    <property type="entry name" value="Oxidored_nitro"/>
    <property type="match status" value="1"/>
</dbReference>
<keyword evidence="3" id="KW-1185">Reference proteome</keyword>
<dbReference type="SUPFAM" id="SSF53807">
    <property type="entry name" value="Helical backbone' metal receptor"/>
    <property type="match status" value="1"/>
</dbReference>
<evidence type="ECO:0000313" key="3">
    <source>
        <dbReference type="Proteomes" id="UP000184404"/>
    </source>
</evidence>
<dbReference type="EMBL" id="FQUG01000002">
    <property type="protein sequence ID" value="SHE37576.1"/>
    <property type="molecule type" value="Genomic_DNA"/>
</dbReference>
<protein>
    <submittedName>
        <fullName evidence="2">Nitrogenase component 1 type Oxidoreductase</fullName>
    </submittedName>
</protein>
<gene>
    <name evidence="2" type="ORF">SAMN02745190_00308</name>
</gene>
<dbReference type="InterPro" id="IPR000510">
    <property type="entry name" value="Nase/OxRdtase_comp1"/>
</dbReference>
<dbReference type="AlphaFoldDB" id="A0A1M4SZC3"/>
<name>A0A1M4SZC3_9FIRM</name>